<feature type="compositionally biased region" description="Gly residues" evidence="1">
    <location>
        <begin position="229"/>
        <end position="240"/>
    </location>
</feature>
<accession>A0A5E4CDW0</accession>
<feature type="region of interest" description="Disordered" evidence="1">
    <location>
        <begin position="179"/>
        <end position="266"/>
    </location>
</feature>
<dbReference type="Proteomes" id="UP000335636">
    <property type="component" value="Unassembled WGS sequence"/>
</dbReference>
<name>A0A5E4CDW0_MARMO</name>
<feature type="compositionally biased region" description="Polar residues" evidence="1">
    <location>
        <begin position="28"/>
        <end position="38"/>
    </location>
</feature>
<evidence type="ECO:0000256" key="1">
    <source>
        <dbReference type="SAM" id="MobiDB-lite"/>
    </source>
</evidence>
<proteinExistence type="predicted"/>
<dbReference type="AlphaFoldDB" id="A0A5E4CDW0"/>
<reference evidence="2" key="1">
    <citation type="submission" date="2019-04" db="EMBL/GenBank/DDBJ databases">
        <authorList>
            <person name="Alioto T."/>
            <person name="Alioto T."/>
        </authorList>
    </citation>
    <scope>NUCLEOTIDE SEQUENCE [LARGE SCALE GENOMIC DNA]</scope>
</reference>
<feature type="compositionally biased region" description="Basic and acidic residues" evidence="1">
    <location>
        <begin position="180"/>
        <end position="189"/>
    </location>
</feature>
<gene>
    <name evidence="2" type="ORF">MONAX_5E027024</name>
</gene>
<feature type="compositionally biased region" description="Low complexity" evidence="1">
    <location>
        <begin position="106"/>
        <end position="115"/>
    </location>
</feature>
<keyword evidence="3" id="KW-1185">Reference proteome</keyword>
<feature type="non-terminal residue" evidence="2">
    <location>
        <position position="1"/>
    </location>
</feature>
<feature type="compositionally biased region" description="Low complexity" evidence="1">
    <location>
        <begin position="251"/>
        <end position="266"/>
    </location>
</feature>
<evidence type="ECO:0000313" key="2">
    <source>
        <dbReference type="EMBL" id="VTJ79032.1"/>
    </source>
</evidence>
<evidence type="ECO:0000313" key="3">
    <source>
        <dbReference type="Proteomes" id="UP000335636"/>
    </source>
</evidence>
<feature type="region of interest" description="Disordered" evidence="1">
    <location>
        <begin position="28"/>
        <end position="127"/>
    </location>
</feature>
<sequence length="266" mass="27134">AFFWSLGAGLPLPAVRVGGLSSHCPPRSWTTAAQSPGSAGSDEAPPTVLRLQTSPDTTGGSARVRGGLRHGTALGRSEGLLRADRGAKSLGPDSTTEPIAGEASLPVTRTPAPRSRTSRRVEQEKAAKLRGRNLLAPERSATTARWARCTGGGRRIRVSARRPRLPRAAARAAAAAAAEHAARCGDRARAASGGPAAPPGGAEGAQSERLRPRLAGRPRLARRAQEACRGGGGGRGGGGARARPARPPGEPAAVAEEAARRTAAPE</sequence>
<protein>
    <submittedName>
        <fullName evidence="2">Uncharacterized protein</fullName>
    </submittedName>
</protein>
<dbReference type="EMBL" id="CABDUW010001144">
    <property type="protein sequence ID" value="VTJ79032.1"/>
    <property type="molecule type" value="Genomic_DNA"/>
</dbReference>
<comment type="caution">
    <text evidence="2">The sequence shown here is derived from an EMBL/GenBank/DDBJ whole genome shotgun (WGS) entry which is preliminary data.</text>
</comment>
<organism evidence="2 3">
    <name type="scientific">Marmota monax</name>
    <name type="common">Woodchuck</name>
    <dbReference type="NCBI Taxonomy" id="9995"/>
    <lineage>
        <taxon>Eukaryota</taxon>
        <taxon>Metazoa</taxon>
        <taxon>Chordata</taxon>
        <taxon>Craniata</taxon>
        <taxon>Vertebrata</taxon>
        <taxon>Euteleostomi</taxon>
        <taxon>Mammalia</taxon>
        <taxon>Eutheria</taxon>
        <taxon>Euarchontoglires</taxon>
        <taxon>Glires</taxon>
        <taxon>Rodentia</taxon>
        <taxon>Sciuromorpha</taxon>
        <taxon>Sciuridae</taxon>
        <taxon>Xerinae</taxon>
        <taxon>Marmotini</taxon>
        <taxon>Marmota</taxon>
    </lineage>
</organism>
<feature type="compositionally biased region" description="Polar residues" evidence="1">
    <location>
        <begin position="50"/>
        <end position="60"/>
    </location>
</feature>
<feature type="compositionally biased region" description="Basic residues" evidence="1">
    <location>
        <begin position="212"/>
        <end position="222"/>
    </location>
</feature>